<sequence>MIRTDLIAPIGELLGRQAARRPEALAFRDRTREVHYGALASRTAAIAAYLQQTGIEAGQRVAIHLPNSVDWVEACVAILRAGAIAVPISFDATDDEIAYRLADAQCVAVFTRPDRVPALRALCDAHAIDPRPIPYQDGDGAPFASGAAMPPSQPRDPDGIEQPGFIVYTSGTTGRAKGVVLSLEGMLWVTASCWVPVAGLREGDHILNSLPLYHSYALNLAVVSVIATGASEYIMESFSTSRMAALLAEEPVTMLPGVPTVFHYMLEKAKAEGRRSLGKVRICLSAGAVLPGTLNRNFEDWFGVTLLDGYGITETSTMVTINAPEGGRFPGSCGLPLHGLLARIVDAEGRDLDPGAEGELIVRGPNVMLGYHGKPEETARALQGGWYHTGDLARRDRFGFLTITGRLKEVIIRGGQNVAPAEVEEAIFQHAAILDCAVVGLPHEALGEVPVAFVVPRPGQEIDAAAIIAHCRTRLSAYKAPHAVEVVAEIPRTGSGKVQRFKLKEAARAV</sequence>
<dbReference type="RefSeq" id="WP_211856412.1">
    <property type="nucleotide sequence ID" value="NZ_JAAGBB010000063.1"/>
</dbReference>
<dbReference type="Gene3D" id="3.30.300.30">
    <property type="match status" value="1"/>
</dbReference>
<evidence type="ECO:0000259" key="2">
    <source>
        <dbReference type="Pfam" id="PF13193"/>
    </source>
</evidence>
<dbReference type="EMBL" id="JAAGBB010000063">
    <property type="protein sequence ID" value="MBR0668636.1"/>
    <property type="molecule type" value="Genomic_DNA"/>
</dbReference>
<dbReference type="InterPro" id="IPR000873">
    <property type="entry name" value="AMP-dep_synth/lig_dom"/>
</dbReference>
<dbReference type="InterPro" id="IPR045851">
    <property type="entry name" value="AMP-bd_C_sf"/>
</dbReference>
<dbReference type="Pfam" id="PF13193">
    <property type="entry name" value="AMP-binding_C"/>
    <property type="match status" value="1"/>
</dbReference>
<proteinExistence type="predicted"/>
<dbReference type="Pfam" id="PF00501">
    <property type="entry name" value="AMP-binding"/>
    <property type="match status" value="1"/>
</dbReference>
<dbReference type="InterPro" id="IPR042099">
    <property type="entry name" value="ANL_N_sf"/>
</dbReference>
<evidence type="ECO:0000313" key="3">
    <source>
        <dbReference type="EMBL" id="MBR0668636.1"/>
    </source>
</evidence>
<organism evidence="3 4">
    <name type="scientific">Plastoroseomonas hellenica</name>
    <dbReference type="NCBI Taxonomy" id="2687306"/>
    <lineage>
        <taxon>Bacteria</taxon>
        <taxon>Pseudomonadati</taxon>
        <taxon>Pseudomonadota</taxon>
        <taxon>Alphaproteobacteria</taxon>
        <taxon>Acetobacterales</taxon>
        <taxon>Acetobacteraceae</taxon>
        <taxon>Plastoroseomonas</taxon>
    </lineage>
</organism>
<accession>A0ABS5F828</accession>
<keyword evidence="3" id="KW-0436">Ligase</keyword>
<protein>
    <submittedName>
        <fullName evidence="3">Long-chain fatty acid--CoA ligase</fullName>
    </submittedName>
</protein>
<dbReference type="Proteomes" id="UP001196870">
    <property type="component" value="Unassembled WGS sequence"/>
</dbReference>
<feature type="domain" description="AMP-dependent synthetase/ligase" evidence="1">
    <location>
        <begin position="16"/>
        <end position="372"/>
    </location>
</feature>
<dbReference type="PANTHER" id="PTHR43767">
    <property type="entry name" value="LONG-CHAIN-FATTY-ACID--COA LIGASE"/>
    <property type="match status" value="1"/>
</dbReference>
<gene>
    <name evidence="3" type="ORF">GXW71_30065</name>
</gene>
<dbReference type="PANTHER" id="PTHR43767:SF12">
    <property type="entry name" value="AMP-DEPENDENT SYNTHETASE AND LIGASE"/>
    <property type="match status" value="1"/>
</dbReference>
<dbReference type="InterPro" id="IPR025110">
    <property type="entry name" value="AMP-bd_C"/>
</dbReference>
<feature type="domain" description="AMP-binding enzyme C-terminal" evidence="2">
    <location>
        <begin position="422"/>
        <end position="497"/>
    </location>
</feature>
<dbReference type="Gene3D" id="3.40.50.12780">
    <property type="entry name" value="N-terminal domain of ligase-like"/>
    <property type="match status" value="1"/>
</dbReference>
<dbReference type="GO" id="GO:0016874">
    <property type="term" value="F:ligase activity"/>
    <property type="evidence" value="ECO:0007669"/>
    <property type="project" value="UniProtKB-KW"/>
</dbReference>
<comment type="caution">
    <text evidence="3">The sequence shown here is derived from an EMBL/GenBank/DDBJ whole genome shotgun (WGS) entry which is preliminary data.</text>
</comment>
<dbReference type="InterPro" id="IPR050237">
    <property type="entry name" value="ATP-dep_AMP-bd_enzyme"/>
</dbReference>
<reference evidence="4" key="1">
    <citation type="journal article" date="2021" name="Syst. Appl. Microbiol.">
        <title>Roseomonas hellenica sp. nov., isolated from roots of wild-growing Alkanna tinctoria.</title>
        <authorList>
            <person name="Rat A."/>
            <person name="Naranjo H.D."/>
            <person name="Lebbe L."/>
            <person name="Cnockaert M."/>
            <person name="Krigas N."/>
            <person name="Grigoriadou K."/>
            <person name="Maloupa E."/>
            <person name="Willems A."/>
        </authorList>
    </citation>
    <scope>NUCLEOTIDE SEQUENCE [LARGE SCALE GENOMIC DNA]</scope>
    <source>
        <strain evidence="4">LMG 31523</strain>
    </source>
</reference>
<evidence type="ECO:0000259" key="1">
    <source>
        <dbReference type="Pfam" id="PF00501"/>
    </source>
</evidence>
<keyword evidence="4" id="KW-1185">Reference proteome</keyword>
<name>A0ABS5F828_9PROT</name>
<evidence type="ECO:0000313" key="4">
    <source>
        <dbReference type="Proteomes" id="UP001196870"/>
    </source>
</evidence>
<dbReference type="SUPFAM" id="SSF56801">
    <property type="entry name" value="Acetyl-CoA synthetase-like"/>
    <property type="match status" value="1"/>
</dbReference>
<dbReference type="InterPro" id="IPR020845">
    <property type="entry name" value="AMP-binding_CS"/>
</dbReference>
<dbReference type="PROSITE" id="PS00455">
    <property type="entry name" value="AMP_BINDING"/>
    <property type="match status" value="1"/>
</dbReference>